<name>A0A0G3EH04_9BACT</name>
<feature type="transmembrane region" description="Helical" evidence="6">
    <location>
        <begin position="6"/>
        <end position="28"/>
    </location>
</feature>
<sequence>MDGIAQGWMLLLIGMATVFAFLALLVAAMNLSAAFFRKFGHLFPEPEKSESHLEVAKEDRSDIAVVLAAVRSHTGN</sequence>
<dbReference type="Pfam" id="PF04277">
    <property type="entry name" value="OAD_gamma"/>
    <property type="match status" value="1"/>
</dbReference>
<dbReference type="OrthoDB" id="9814511at2"/>
<evidence type="ECO:0000313" key="8">
    <source>
        <dbReference type="Proteomes" id="UP000035268"/>
    </source>
</evidence>
<dbReference type="STRING" id="1307763.L21SP4_00827"/>
<evidence type="ECO:0000256" key="2">
    <source>
        <dbReference type="ARBA" id="ARBA00022475"/>
    </source>
</evidence>
<evidence type="ECO:0000256" key="3">
    <source>
        <dbReference type="ARBA" id="ARBA00022692"/>
    </source>
</evidence>
<keyword evidence="4 6" id="KW-1133">Transmembrane helix</keyword>
<evidence type="ECO:0000256" key="6">
    <source>
        <dbReference type="SAM" id="Phobius"/>
    </source>
</evidence>
<keyword evidence="3 6" id="KW-0812">Transmembrane</keyword>
<reference evidence="8" key="1">
    <citation type="submission" date="2015-02" db="EMBL/GenBank/DDBJ databases">
        <title>Description and complete genome sequence of the first cultured representative of the subdivision 5 of the Verrucomicrobia phylum.</title>
        <authorList>
            <person name="Spring S."/>
            <person name="Bunk B."/>
            <person name="Sproer C."/>
            <person name="Klenk H.-P."/>
        </authorList>
    </citation>
    <scope>NUCLEOTIDE SEQUENCE [LARGE SCALE GENOMIC DNA]</scope>
    <source>
        <strain evidence="8">L21-Fru-AB</strain>
    </source>
</reference>
<reference evidence="7 8" key="2">
    <citation type="journal article" date="2016" name="ISME J.">
        <title>Characterization of the first cultured representative of Verrucomicrobia subdivision 5 indicates the proposal of a novel phylum.</title>
        <authorList>
            <person name="Spring S."/>
            <person name="Bunk B."/>
            <person name="Sproer C."/>
            <person name="Schumann P."/>
            <person name="Rohde M."/>
            <person name="Tindall B.J."/>
            <person name="Klenk H.P."/>
        </authorList>
    </citation>
    <scope>NUCLEOTIDE SEQUENCE [LARGE SCALE GENOMIC DNA]</scope>
    <source>
        <strain evidence="7 8">L21-Fru-AB</strain>
    </source>
</reference>
<keyword evidence="2" id="KW-1003">Cell membrane</keyword>
<keyword evidence="8" id="KW-1185">Reference proteome</keyword>
<dbReference type="GO" id="GO:0005886">
    <property type="term" value="C:plasma membrane"/>
    <property type="evidence" value="ECO:0007669"/>
    <property type="project" value="UniProtKB-SubCell"/>
</dbReference>
<dbReference type="RefSeq" id="WP_052881456.1">
    <property type="nucleotide sequence ID" value="NZ_CP010904.1"/>
</dbReference>
<dbReference type="GO" id="GO:0015081">
    <property type="term" value="F:sodium ion transmembrane transporter activity"/>
    <property type="evidence" value="ECO:0007669"/>
    <property type="project" value="InterPro"/>
</dbReference>
<keyword evidence="5 6" id="KW-0472">Membrane</keyword>
<gene>
    <name evidence="7" type="ORF">L21SP4_00827</name>
</gene>
<dbReference type="GO" id="GO:0036376">
    <property type="term" value="P:sodium ion export across plasma membrane"/>
    <property type="evidence" value="ECO:0007669"/>
    <property type="project" value="InterPro"/>
</dbReference>
<comment type="subcellular location">
    <subcellularLocation>
        <location evidence="1">Cell membrane</location>
    </subcellularLocation>
</comment>
<dbReference type="Proteomes" id="UP000035268">
    <property type="component" value="Chromosome"/>
</dbReference>
<protein>
    <submittedName>
        <fullName evidence="7">Putative sodium pump decarboxylase, gamma subunit</fullName>
    </submittedName>
</protein>
<dbReference type="AlphaFoldDB" id="A0A0G3EH04"/>
<dbReference type="KEGG" id="vbl:L21SP4_00827"/>
<dbReference type="EMBL" id="CP010904">
    <property type="protein sequence ID" value="AKJ64090.1"/>
    <property type="molecule type" value="Genomic_DNA"/>
</dbReference>
<evidence type="ECO:0000256" key="5">
    <source>
        <dbReference type="ARBA" id="ARBA00023136"/>
    </source>
</evidence>
<evidence type="ECO:0000313" key="7">
    <source>
        <dbReference type="EMBL" id="AKJ64090.1"/>
    </source>
</evidence>
<evidence type="ECO:0000256" key="1">
    <source>
        <dbReference type="ARBA" id="ARBA00004236"/>
    </source>
</evidence>
<evidence type="ECO:0000256" key="4">
    <source>
        <dbReference type="ARBA" id="ARBA00022989"/>
    </source>
</evidence>
<organism evidence="7 8">
    <name type="scientific">Kiritimatiella glycovorans</name>
    <dbReference type="NCBI Taxonomy" id="1307763"/>
    <lineage>
        <taxon>Bacteria</taxon>
        <taxon>Pseudomonadati</taxon>
        <taxon>Kiritimatiellota</taxon>
        <taxon>Kiritimatiellia</taxon>
        <taxon>Kiritimatiellales</taxon>
        <taxon>Kiritimatiellaceae</taxon>
        <taxon>Kiritimatiella</taxon>
    </lineage>
</organism>
<accession>A0A0G3EH04</accession>
<proteinExistence type="predicted"/>
<dbReference type="NCBIfam" id="TIGR01195">
    <property type="entry name" value="oadG_fam"/>
    <property type="match status" value="1"/>
</dbReference>
<dbReference type="InterPro" id="IPR005899">
    <property type="entry name" value="Na_pump_deCOase"/>
</dbReference>